<feature type="domain" description="HD" evidence="1">
    <location>
        <begin position="34"/>
        <end position="172"/>
    </location>
</feature>
<proteinExistence type="predicted"/>
<dbReference type="InterPro" id="IPR045509">
    <property type="entry name" value="HD_assoc_2"/>
</dbReference>
<evidence type="ECO:0000313" key="2">
    <source>
        <dbReference type="EMBL" id="KAH9312223.1"/>
    </source>
</evidence>
<evidence type="ECO:0000259" key="1">
    <source>
        <dbReference type="PROSITE" id="PS51831"/>
    </source>
</evidence>
<dbReference type="PANTHER" id="PTHR11373:SF4">
    <property type="entry name" value="DEOXYNUCLEOSIDE TRIPHOSPHATE TRIPHOSPHOHYDROLASE SAMHD1"/>
    <property type="match status" value="1"/>
</dbReference>
<dbReference type="Pfam" id="PF19276">
    <property type="entry name" value="HD_assoc_2"/>
    <property type="match status" value="1"/>
</dbReference>
<dbReference type="Gene3D" id="3.30.70.2760">
    <property type="match status" value="1"/>
</dbReference>
<dbReference type="InterPro" id="IPR003607">
    <property type="entry name" value="HD/PDEase_dom"/>
</dbReference>
<dbReference type="InterPro" id="IPR006674">
    <property type="entry name" value="HD_domain"/>
</dbReference>
<dbReference type="CDD" id="cd00077">
    <property type="entry name" value="HDc"/>
    <property type="match status" value="1"/>
</dbReference>
<feature type="non-terminal residue" evidence="2">
    <location>
        <position position="1"/>
    </location>
</feature>
<sequence length="429" mass="49824">LSLKFVDTEQYQRLRDIKQLGLCYLVYPGAMHSRFEHSLGVYWLAGKAIEQIRRYQGSELDIDRSDIRNIKLAGLLHDVGHGPFSHTFERAFLHRVLPGSNWSHEQMSAKMIDYIVDEHHIDIEPMDLKRVKEMIIESYDHSYGGAHRRKNFMFDIVANGRNGIDVDKFDYIERDSRACGISTSFQFERLMESMKVIDGEICYRAKERWCVSKLFLTRAELYRILYTHPKVKALELMLADALAHANSYLSFTSQIDNPADFWKLDDSVLKTIETAPNEELKEARALILRMRRRDLYKYCNEYSVPIEHLEHYKEVTPQDIICAQKNSGTILKEEDVAVSNVKIDLSRGKEDPIKSVHFFEDYASMTKFPIEKGQISPLLPASCQDTIVRVYAKNPDQVDVVSEAFENFQLRTYGIKIQIHGTPESKKRR</sequence>
<feature type="non-terminal residue" evidence="2">
    <location>
        <position position="429"/>
    </location>
</feature>
<name>A0AA38FZF2_TAXCH</name>
<protein>
    <recommendedName>
        <fullName evidence="1">HD domain-containing protein</fullName>
    </recommendedName>
</protein>
<dbReference type="OMA" id="HEDMSER"/>
<dbReference type="Proteomes" id="UP000824469">
    <property type="component" value="Unassembled WGS sequence"/>
</dbReference>
<comment type="caution">
    <text evidence="2">The sequence shown here is derived from an EMBL/GenBank/DDBJ whole genome shotgun (WGS) entry which is preliminary data.</text>
</comment>
<dbReference type="SUPFAM" id="SSF109604">
    <property type="entry name" value="HD-domain/PDEase-like"/>
    <property type="match status" value="1"/>
</dbReference>
<dbReference type="FunFam" id="1.10.3210.10:FF:000017">
    <property type="entry name" value="Deoxynucleoside triphosphate triphosphohydrolase SAMHD1"/>
    <property type="match status" value="1"/>
</dbReference>
<evidence type="ECO:0000313" key="3">
    <source>
        <dbReference type="Proteomes" id="UP000824469"/>
    </source>
</evidence>
<dbReference type="PANTHER" id="PTHR11373">
    <property type="entry name" value="DEOXYNUCLEOSIDE TRIPHOSPHATE TRIPHOSPHOHYDROLASE"/>
    <property type="match status" value="1"/>
</dbReference>
<dbReference type="FunFam" id="3.30.70.2760:FF:000001">
    <property type="entry name" value="Metal-dependent phosphohydrolase HD domain-containing protein"/>
    <property type="match status" value="1"/>
</dbReference>
<dbReference type="Gene3D" id="1.10.3210.10">
    <property type="entry name" value="Hypothetical protein af1432"/>
    <property type="match status" value="1"/>
</dbReference>
<organism evidence="2 3">
    <name type="scientific">Taxus chinensis</name>
    <name type="common">Chinese yew</name>
    <name type="synonym">Taxus wallichiana var. chinensis</name>
    <dbReference type="NCBI Taxonomy" id="29808"/>
    <lineage>
        <taxon>Eukaryota</taxon>
        <taxon>Viridiplantae</taxon>
        <taxon>Streptophyta</taxon>
        <taxon>Embryophyta</taxon>
        <taxon>Tracheophyta</taxon>
        <taxon>Spermatophyta</taxon>
        <taxon>Pinopsida</taxon>
        <taxon>Pinidae</taxon>
        <taxon>Conifers II</taxon>
        <taxon>Cupressales</taxon>
        <taxon>Taxaceae</taxon>
        <taxon>Taxus</taxon>
    </lineage>
</organism>
<dbReference type="InterPro" id="IPR050135">
    <property type="entry name" value="dGTPase-like"/>
</dbReference>
<keyword evidence="3" id="KW-1185">Reference proteome</keyword>
<dbReference type="Pfam" id="PF01966">
    <property type="entry name" value="HD"/>
    <property type="match status" value="1"/>
</dbReference>
<dbReference type="EMBL" id="JAHRHJ020000006">
    <property type="protein sequence ID" value="KAH9312223.1"/>
    <property type="molecule type" value="Genomic_DNA"/>
</dbReference>
<accession>A0AA38FZF2</accession>
<reference evidence="2 3" key="1">
    <citation type="journal article" date="2021" name="Nat. Plants">
        <title>The Taxus genome provides insights into paclitaxel biosynthesis.</title>
        <authorList>
            <person name="Xiong X."/>
            <person name="Gou J."/>
            <person name="Liao Q."/>
            <person name="Li Y."/>
            <person name="Zhou Q."/>
            <person name="Bi G."/>
            <person name="Li C."/>
            <person name="Du R."/>
            <person name="Wang X."/>
            <person name="Sun T."/>
            <person name="Guo L."/>
            <person name="Liang H."/>
            <person name="Lu P."/>
            <person name="Wu Y."/>
            <person name="Zhang Z."/>
            <person name="Ro D.K."/>
            <person name="Shang Y."/>
            <person name="Huang S."/>
            <person name="Yan J."/>
        </authorList>
    </citation>
    <scope>NUCLEOTIDE SEQUENCE [LARGE SCALE GENOMIC DNA]</scope>
    <source>
        <strain evidence="2">Ta-2019</strain>
    </source>
</reference>
<dbReference type="GO" id="GO:0005634">
    <property type="term" value="C:nucleus"/>
    <property type="evidence" value="ECO:0007669"/>
    <property type="project" value="TreeGrafter"/>
</dbReference>
<gene>
    <name evidence="2" type="ORF">KI387_027258</name>
</gene>
<dbReference type="GO" id="GO:0008832">
    <property type="term" value="F:dGTPase activity"/>
    <property type="evidence" value="ECO:0007669"/>
    <property type="project" value="TreeGrafter"/>
</dbReference>
<dbReference type="PROSITE" id="PS51831">
    <property type="entry name" value="HD"/>
    <property type="match status" value="1"/>
</dbReference>
<dbReference type="SMART" id="SM00471">
    <property type="entry name" value="HDc"/>
    <property type="match status" value="1"/>
</dbReference>
<dbReference type="AlphaFoldDB" id="A0AA38FZF2"/>
<dbReference type="GO" id="GO:0006203">
    <property type="term" value="P:dGTP catabolic process"/>
    <property type="evidence" value="ECO:0007669"/>
    <property type="project" value="TreeGrafter"/>
</dbReference>